<dbReference type="GO" id="GO:0005737">
    <property type="term" value="C:cytoplasm"/>
    <property type="evidence" value="ECO:0007669"/>
    <property type="project" value="UniProtKB-SubCell"/>
</dbReference>
<comment type="catalytic activity">
    <reaction evidence="10">
        <text>uridine(1498) in 16S rRNA + S-adenosyl-L-methionine = N(3)-methyluridine(1498) in 16S rRNA + S-adenosyl-L-homocysteine + H(+)</text>
        <dbReference type="Rhea" id="RHEA:42920"/>
        <dbReference type="Rhea" id="RHEA-COMP:10283"/>
        <dbReference type="Rhea" id="RHEA-COMP:10284"/>
        <dbReference type="ChEBI" id="CHEBI:15378"/>
        <dbReference type="ChEBI" id="CHEBI:57856"/>
        <dbReference type="ChEBI" id="CHEBI:59789"/>
        <dbReference type="ChEBI" id="CHEBI:65315"/>
        <dbReference type="ChEBI" id="CHEBI:74502"/>
        <dbReference type="EC" id="2.1.1.193"/>
    </reaction>
</comment>
<dbReference type="EC" id="2.1.1.193" evidence="3"/>
<keyword evidence="7 13" id="KW-0808">Transferase</keyword>
<evidence type="ECO:0000256" key="3">
    <source>
        <dbReference type="ARBA" id="ARBA00012328"/>
    </source>
</evidence>
<comment type="function">
    <text evidence="9">Specifically methylates the N3 position of the uracil ring of uridine 1498 (m3U1498) in 16S rRNA. Acts on the fully assembled 30S ribosomal subunit.</text>
</comment>
<dbReference type="AlphaFoldDB" id="A0A1W1BVC1"/>
<evidence type="ECO:0000256" key="2">
    <source>
        <dbReference type="ARBA" id="ARBA00005528"/>
    </source>
</evidence>
<dbReference type="SUPFAM" id="SSF88697">
    <property type="entry name" value="PUA domain-like"/>
    <property type="match status" value="1"/>
</dbReference>
<dbReference type="EMBL" id="FPHG01000032">
    <property type="protein sequence ID" value="SFV57411.1"/>
    <property type="molecule type" value="Genomic_DNA"/>
</dbReference>
<gene>
    <name evidence="13" type="ORF">MNB_SV-9-587</name>
</gene>
<dbReference type="SUPFAM" id="SSF75217">
    <property type="entry name" value="alpha/beta knot"/>
    <property type="match status" value="1"/>
</dbReference>
<proteinExistence type="inferred from homology"/>
<evidence type="ECO:0000313" key="13">
    <source>
        <dbReference type="EMBL" id="SFV57411.1"/>
    </source>
</evidence>
<dbReference type="InterPro" id="IPR015947">
    <property type="entry name" value="PUA-like_sf"/>
</dbReference>
<keyword evidence="4" id="KW-0963">Cytoplasm</keyword>
<evidence type="ECO:0000256" key="5">
    <source>
        <dbReference type="ARBA" id="ARBA00022552"/>
    </source>
</evidence>
<dbReference type="InterPro" id="IPR029026">
    <property type="entry name" value="tRNA_m1G_MTases_N"/>
</dbReference>
<keyword evidence="5" id="KW-0698">rRNA processing</keyword>
<evidence type="ECO:0000256" key="7">
    <source>
        <dbReference type="ARBA" id="ARBA00022679"/>
    </source>
</evidence>
<dbReference type="InterPro" id="IPR046887">
    <property type="entry name" value="RsmE_PUA-like"/>
</dbReference>
<comment type="subcellular location">
    <subcellularLocation>
        <location evidence="1">Cytoplasm</location>
    </subcellularLocation>
</comment>
<protein>
    <recommendedName>
        <fullName evidence="3">16S rRNA (uracil(1498)-N(3))-methyltransferase</fullName>
        <ecNumber evidence="3">2.1.1.193</ecNumber>
    </recommendedName>
</protein>
<keyword evidence="8" id="KW-0949">S-adenosyl-L-methionine</keyword>
<feature type="domain" description="Ribosomal RNA small subunit methyltransferase E PUA-like" evidence="12">
    <location>
        <begin position="16"/>
        <end position="62"/>
    </location>
</feature>
<dbReference type="Pfam" id="PF04452">
    <property type="entry name" value="Methyltrans_RNA"/>
    <property type="match status" value="1"/>
</dbReference>
<sequence length="224" mass="25923">MQYLYNKEAGVSSLDLSGDEHKYIFRVRRHKVEDEIYLRNLYDDFIYKYKISYIDKKLSTLTLMEQKKYVVVSKLKLHIGWCIIDIKNIEKMLPMLNEIGVDKITFIYCNRSQKSFKIDFNRLNKILLNSSQQSGRSRLMKLDIKDNINSFIEENPDSYLLNFSTNILSDKNKNDIKSIVVGCEGGLTDDEVLLFNKNKIIGLDTTLILKSESAVSGVASKILI</sequence>
<dbReference type="PANTHER" id="PTHR30027">
    <property type="entry name" value="RIBOSOMAL RNA SMALL SUBUNIT METHYLTRANSFERASE E"/>
    <property type="match status" value="1"/>
</dbReference>
<dbReference type="GO" id="GO:0070475">
    <property type="term" value="P:rRNA base methylation"/>
    <property type="evidence" value="ECO:0007669"/>
    <property type="project" value="TreeGrafter"/>
</dbReference>
<reference evidence="13" key="1">
    <citation type="submission" date="2016-10" db="EMBL/GenBank/DDBJ databases">
        <authorList>
            <person name="de Groot N.N."/>
        </authorList>
    </citation>
    <scope>NUCLEOTIDE SEQUENCE</scope>
</reference>
<dbReference type="PANTHER" id="PTHR30027:SF3">
    <property type="entry name" value="16S RRNA (URACIL(1498)-N(3))-METHYLTRANSFERASE"/>
    <property type="match status" value="1"/>
</dbReference>
<dbReference type="InterPro" id="IPR046886">
    <property type="entry name" value="RsmE_MTase_dom"/>
</dbReference>
<dbReference type="InterPro" id="IPR029028">
    <property type="entry name" value="Alpha/beta_knot_MTases"/>
</dbReference>
<accession>A0A1W1BVC1</accession>
<dbReference type="Gene3D" id="3.40.1280.10">
    <property type="match status" value="1"/>
</dbReference>
<evidence type="ECO:0000259" key="11">
    <source>
        <dbReference type="Pfam" id="PF04452"/>
    </source>
</evidence>
<feature type="domain" description="Ribosomal RNA small subunit methyltransferase E methyltransferase" evidence="11">
    <location>
        <begin position="74"/>
        <end position="218"/>
    </location>
</feature>
<evidence type="ECO:0000256" key="1">
    <source>
        <dbReference type="ARBA" id="ARBA00004496"/>
    </source>
</evidence>
<evidence type="ECO:0000256" key="4">
    <source>
        <dbReference type="ARBA" id="ARBA00022490"/>
    </source>
</evidence>
<dbReference type="NCBIfam" id="NF008695">
    <property type="entry name" value="PRK11713.3-3"/>
    <property type="match status" value="1"/>
</dbReference>
<evidence type="ECO:0000256" key="10">
    <source>
        <dbReference type="ARBA" id="ARBA00047944"/>
    </source>
</evidence>
<evidence type="ECO:0000256" key="8">
    <source>
        <dbReference type="ARBA" id="ARBA00022691"/>
    </source>
</evidence>
<organism evidence="13">
    <name type="scientific">hydrothermal vent metagenome</name>
    <dbReference type="NCBI Taxonomy" id="652676"/>
    <lineage>
        <taxon>unclassified sequences</taxon>
        <taxon>metagenomes</taxon>
        <taxon>ecological metagenomes</taxon>
    </lineage>
</organism>
<evidence type="ECO:0000256" key="6">
    <source>
        <dbReference type="ARBA" id="ARBA00022603"/>
    </source>
</evidence>
<dbReference type="NCBIfam" id="TIGR00046">
    <property type="entry name" value="RsmE family RNA methyltransferase"/>
    <property type="match status" value="1"/>
</dbReference>
<dbReference type="Pfam" id="PF20260">
    <property type="entry name" value="PUA_4"/>
    <property type="match status" value="1"/>
</dbReference>
<evidence type="ECO:0000256" key="9">
    <source>
        <dbReference type="ARBA" id="ARBA00025699"/>
    </source>
</evidence>
<keyword evidence="6 13" id="KW-0489">Methyltransferase</keyword>
<comment type="similarity">
    <text evidence="2">Belongs to the RNA methyltransferase RsmE family.</text>
</comment>
<dbReference type="GO" id="GO:0070042">
    <property type="term" value="F:rRNA (uridine-N3-)-methyltransferase activity"/>
    <property type="evidence" value="ECO:0007669"/>
    <property type="project" value="TreeGrafter"/>
</dbReference>
<dbReference type="PIRSF" id="PIRSF015601">
    <property type="entry name" value="MTase_slr0722"/>
    <property type="match status" value="1"/>
</dbReference>
<name>A0A1W1BVC1_9ZZZZ</name>
<dbReference type="InterPro" id="IPR006700">
    <property type="entry name" value="RsmE"/>
</dbReference>
<evidence type="ECO:0000259" key="12">
    <source>
        <dbReference type="Pfam" id="PF20260"/>
    </source>
</evidence>